<dbReference type="Proteomes" id="UP001164705">
    <property type="component" value="Chromosome"/>
</dbReference>
<dbReference type="InterPro" id="IPR036097">
    <property type="entry name" value="HisK_dim/P_sf"/>
</dbReference>
<keyword evidence="3" id="KW-0597">Phosphoprotein</keyword>
<evidence type="ECO:0000256" key="5">
    <source>
        <dbReference type="ARBA" id="ARBA00022741"/>
    </source>
</evidence>
<feature type="domain" description="Histidine kinase" evidence="9">
    <location>
        <begin position="208"/>
        <end position="341"/>
    </location>
</feature>
<keyword evidence="11" id="KW-1185">Reference proteome</keyword>
<evidence type="ECO:0000256" key="1">
    <source>
        <dbReference type="ARBA" id="ARBA00000085"/>
    </source>
</evidence>
<keyword evidence="7" id="KW-0067">ATP-binding</keyword>
<evidence type="ECO:0000313" key="10">
    <source>
        <dbReference type="EMBL" id="WAC01851.1"/>
    </source>
</evidence>
<dbReference type="RefSeq" id="WP_267676449.1">
    <property type="nucleotide sequence ID" value="NZ_CP113088.1"/>
</dbReference>
<keyword evidence="6" id="KW-0418">Kinase</keyword>
<reference evidence="10" key="1">
    <citation type="submission" date="2022-11" db="EMBL/GenBank/DDBJ databases">
        <title>Lacinutrix neustonica HL-RS19T sp. nov., isolated from the surface microlayer sample of brackish Lake Shihwa.</title>
        <authorList>
            <person name="Choi J.Y."/>
            <person name="Hwang C.Y."/>
        </authorList>
    </citation>
    <scope>NUCLEOTIDE SEQUENCE</scope>
    <source>
        <strain evidence="10">HL-RS19</strain>
    </source>
</reference>
<dbReference type="GO" id="GO:0000155">
    <property type="term" value="F:phosphorelay sensor kinase activity"/>
    <property type="evidence" value="ECO:0007669"/>
    <property type="project" value="InterPro"/>
</dbReference>
<keyword evidence="8" id="KW-0902">Two-component regulatory system</keyword>
<dbReference type="InterPro" id="IPR005467">
    <property type="entry name" value="His_kinase_dom"/>
</dbReference>
<evidence type="ECO:0000259" key="9">
    <source>
        <dbReference type="PROSITE" id="PS50109"/>
    </source>
</evidence>
<dbReference type="SMART" id="SM00388">
    <property type="entry name" value="HisKA"/>
    <property type="match status" value="1"/>
</dbReference>
<dbReference type="KEGG" id="lnu:N7U66_18600"/>
<organism evidence="10 11">
    <name type="scientific">Lacinutrix neustonica</name>
    <dbReference type="NCBI Taxonomy" id="2980107"/>
    <lineage>
        <taxon>Bacteria</taxon>
        <taxon>Pseudomonadati</taxon>
        <taxon>Bacteroidota</taxon>
        <taxon>Flavobacteriia</taxon>
        <taxon>Flavobacteriales</taxon>
        <taxon>Flavobacteriaceae</taxon>
        <taxon>Lacinutrix</taxon>
    </lineage>
</organism>
<evidence type="ECO:0000256" key="8">
    <source>
        <dbReference type="ARBA" id="ARBA00023012"/>
    </source>
</evidence>
<dbReference type="AlphaFoldDB" id="A0A9E8SD93"/>
<evidence type="ECO:0000256" key="7">
    <source>
        <dbReference type="ARBA" id="ARBA00022840"/>
    </source>
</evidence>
<keyword evidence="5" id="KW-0547">Nucleotide-binding</keyword>
<evidence type="ECO:0000256" key="2">
    <source>
        <dbReference type="ARBA" id="ARBA00012438"/>
    </source>
</evidence>
<dbReference type="EMBL" id="CP113088">
    <property type="protein sequence ID" value="WAC01851.1"/>
    <property type="molecule type" value="Genomic_DNA"/>
</dbReference>
<keyword evidence="4" id="KW-0808">Transferase</keyword>
<dbReference type="SUPFAM" id="SSF47384">
    <property type="entry name" value="Homodimeric domain of signal transducing histidine kinase"/>
    <property type="match status" value="1"/>
</dbReference>
<dbReference type="PANTHER" id="PTHR43711">
    <property type="entry name" value="TWO-COMPONENT HISTIDINE KINASE"/>
    <property type="match status" value="1"/>
</dbReference>
<dbReference type="PANTHER" id="PTHR43711:SF26">
    <property type="entry name" value="SENSOR HISTIDINE KINASE RCSC"/>
    <property type="match status" value="1"/>
</dbReference>
<evidence type="ECO:0000256" key="3">
    <source>
        <dbReference type="ARBA" id="ARBA00022553"/>
    </source>
</evidence>
<name>A0A9E8SD93_9FLAO</name>
<dbReference type="EC" id="2.7.13.3" evidence="2"/>
<comment type="catalytic activity">
    <reaction evidence="1">
        <text>ATP + protein L-histidine = ADP + protein N-phospho-L-histidine.</text>
        <dbReference type="EC" id="2.7.13.3"/>
    </reaction>
</comment>
<evidence type="ECO:0000313" key="11">
    <source>
        <dbReference type="Proteomes" id="UP001164705"/>
    </source>
</evidence>
<protein>
    <recommendedName>
        <fullName evidence="2">histidine kinase</fullName>
        <ecNumber evidence="2">2.7.13.3</ecNumber>
    </recommendedName>
</protein>
<dbReference type="PROSITE" id="PS50109">
    <property type="entry name" value="HIS_KIN"/>
    <property type="match status" value="1"/>
</dbReference>
<dbReference type="GO" id="GO:0005524">
    <property type="term" value="F:ATP binding"/>
    <property type="evidence" value="ECO:0007669"/>
    <property type="project" value="UniProtKB-KW"/>
</dbReference>
<dbReference type="InterPro" id="IPR050736">
    <property type="entry name" value="Sensor_HK_Regulatory"/>
</dbReference>
<proteinExistence type="predicted"/>
<dbReference type="CDD" id="cd00082">
    <property type="entry name" value="HisKA"/>
    <property type="match status" value="1"/>
</dbReference>
<dbReference type="Pfam" id="PF00512">
    <property type="entry name" value="HisKA"/>
    <property type="match status" value="1"/>
</dbReference>
<dbReference type="InterPro" id="IPR003661">
    <property type="entry name" value="HisK_dim/P_dom"/>
</dbReference>
<dbReference type="Gene3D" id="1.10.287.130">
    <property type="match status" value="1"/>
</dbReference>
<gene>
    <name evidence="10" type="ORF">N7U66_18600</name>
</gene>
<evidence type="ECO:0000256" key="4">
    <source>
        <dbReference type="ARBA" id="ARBA00022679"/>
    </source>
</evidence>
<dbReference type="FunFam" id="1.10.287.130:FF:000002">
    <property type="entry name" value="Two-component osmosensing histidine kinase"/>
    <property type="match status" value="1"/>
</dbReference>
<sequence>MNNQDKSKEVIRDELKELQQEFLISIKDIDDKKRVLLMQELAIALQGISLENQEKAKRAAQLIIANLEVKFLNEEKAKRAAELVIANIELVFQNNEKSKRAAELIIANKELIFQNEEKAKRAAELVVANIELAFQNNEKAKRAAELVVANTELVFQNNEKSKRAAELITANKELIFQNEEKEKRAAELILAKENAEESDRLKSAFLANMSHEIRTPMNGILGFADLLEEPELTGDVQKKYIRIIRKSGTRMLNIINDIVNISKIESGLMEANIHVLDINDKMEFIYNFFKPEIERKGVDFSFKNTLSNTEIFIHSDGEKVYSILTNLSRTLLNIPKKARSK</sequence>
<evidence type="ECO:0000256" key="6">
    <source>
        <dbReference type="ARBA" id="ARBA00022777"/>
    </source>
</evidence>
<accession>A0A9E8SD93</accession>